<keyword evidence="19" id="KW-1185">Reference proteome</keyword>
<comment type="cofactor">
    <cofactor evidence="1 14">
        <name>pyridoxal 5'-phosphate</name>
        <dbReference type="ChEBI" id="CHEBI:597326"/>
    </cofactor>
</comment>
<dbReference type="PIRSF" id="PIRSF001336">
    <property type="entry name" value="Arg_decrbxlase"/>
    <property type="match status" value="1"/>
</dbReference>
<evidence type="ECO:0000256" key="11">
    <source>
        <dbReference type="ARBA" id="ARBA00023115"/>
    </source>
</evidence>
<keyword evidence="9 14" id="KW-0663">Pyridoxal phosphate</keyword>
<feature type="domain" description="Orn/DAP/Arg decarboxylase 2 N-terminal" evidence="16">
    <location>
        <begin position="85"/>
        <end position="345"/>
    </location>
</feature>
<comment type="similarity">
    <text evidence="4">Belongs to the Orn/Lys/Arg decarboxylase class-II family. SpeA subfamily.</text>
</comment>
<protein>
    <recommendedName>
        <fullName evidence="5 13">Arginine decarboxylase</fullName>
        <ecNumber evidence="5 13">4.1.1.19</ecNumber>
    </recommendedName>
</protein>
<evidence type="ECO:0000256" key="4">
    <source>
        <dbReference type="ARBA" id="ARBA00008357"/>
    </source>
</evidence>
<proteinExistence type="inferred from homology"/>
<dbReference type="NCBIfam" id="NF003763">
    <property type="entry name" value="PRK05354.1"/>
    <property type="match status" value="1"/>
</dbReference>
<dbReference type="PROSITE" id="PS00879">
    <property type="entry name" value="ODR_DC_2_2"/>
    <property type="match status" value="1"/>
</dbReference>
<dbReference type="Gene3D" id="3.20.20.10">
    <property type="entry name" value="Alanine racemase"/>
    <property type="match status" value="1"/>
</dbReference>
<gene>
    <name evidence="18" type="ORF">A6X21_18835</name>
</gene>
<feature type="active site" description="Proton donor" evidence="15">
    <location>
        <position position="503"/>
    </location>
</feature>
<dbReference type="InterPro" id="IPR022644">
    <property type="entry name" value="De-COase2_N"/>
</dbReference>
<dbReference type="PRINTS" id="PR01179">
    <property type="entry name" value="ODADCRBXLASE"/>
</dbReference>
<dbReference type="InterPro" id="IPR022657">
    <property type="entry name" value="De-COase2_CS"/>
</dbReference>
<organism evidence="18 19">
    <name type="scientific">Planctopirus hydrillae</name>
    <dbReference type="NCBI Taxonomy" id="1841610"/>
    <lineage>
        <taxon>Bacteria</taxon>
        <taxon>Pseudomonadati</taxon>
        <taxon>Planctomycetota</taxon>
        <taxon>Planctomycetia</taxon>
        <taxon>Planctomycetales</taxon>
        <taxon>Planctomycetaceae</taxon>
        <taxon>Planctopirus</taxon>
    </lineage>
</organism>
<dbReference type="SUPFAM" id="SSF51419">
    <property type="entry name" value="PLP-binding barrel"/>
    <property type="match status" value="1"/>
</dbReference>
<evidence type="ECO:0000256" key="3">
    <source>
        <dbReference type="ARBA" id="ARBA00002257"/>
    </source>
</evidence>
<evidence type="ECO:0000313" key="19">
    <source>
        <dbReference type="Proteomes" id="UP000094828"/>
    </source>
</evidence>
<dbReference type="NCBIfam" id="TIGR01273">
    <property type="entry name" value="speA"/>
    <property type="match status" value="1"/>
</dbReference>
<dbReference type="InterPro" id="IPR000183">
    <property type="entry name" value="Orn/DAP/Arg_de-COase"/>
</dbReference>
<dbReference type="GO" id="GO:0008792">
    <property type="term" value="F:arginine decarboxylase activity"/>
    <property type="evidence" value="ECO:0007669"/>
    <property type="project" value="UniProtKB-UniRule"/>
</dbReference>
<dbReference type="PRINTS" id="PR01180">
    <property type="entry name" value="ARGDCRBXLASE"/>
</dbReference>
<dbReference type="Gene3D" id="2.40.37.10">
    <property type="entry name" value="Lyase, Ornithine Decarboxylase, Chain A, domain 1"/>
    <property type="match status" value="1"/>
</dbReference>
<dbReference type="PANTHER" id="PTHR43295">
    <property type="entry name" value="ARGININE DECARBOXYLASE"/>
    <property type="match status" value="1"/>
</dbReference>
<evidence type="ECO:0000256" key="1">
    <source>
        <dbReference type="ARBA" id="ARBA00001933"/>
    </source>
</evidence>
<dbReference type="PANTHER" id="PTHR43295:SF9">
    <property type="entry name" value="BIOSYNTHETIC ARGININE DECARBOXYLASE"/>
    <property type="match status" value="1"/>
</dbReference>
<dbReference type="AlphaFoldDB" id="A0A1C3EJD3"/>
<dbReference type="CDD" id="cd06830">
    <property type="entry name" value="PLPDE_III_ADC"/>
    <property type="match status" value="1"/>
</dbReference>
<comment type="function">
    <text evidence="3">Catalyzes the biosynthesis of agmatine from arginine.</text>
</comment>
<keyword evidence="6" id="KW-0479">Metal-binding</keyword>
<evidence type="ECO:0000256" key="15">
    <source>
        <dbReference type="PIRSR" id="PIRSR600183-50"/>
    </source>
</evidence>
<evidence type="ECO:0000256" key="5">
    <source>
        <dbReference type="ARBA" id="ARBA00012426"/>
    </source>
</evidence>
<keyword evidence="7" id="KW-0210">Decarboxylase</keyword>
<evidence type="ECO:0000256" key="8">
    <source>
        <dbReference type="ARBA" id="ARBA00022842"/>
    </source>
</evidence>
<dbReference type="GO" id="GO:0006527">
    <property type="term" value="P:L-arginine catabolic process"/>
    <property type="evidence" value="ECO:0007669"/>
    <property type="project" value="InterPro"/>
</dbReference>
<dbReference type="InterPro" id="IPR009006">
    <property type="entry name" value="Ala_racemase/Decarboxylase_C"/>
</dbReference>
<dbReference type="SUPFAM" id="SSF50621">
    <property type="entry name" value="Alanine racemase C-terminal domain-like"/>
    <property type="match status" value="1"/>
</dbReference>
<evidence type="ECO:0000256" key="9">
    <source>
        <dbReference type="ARBA" id="ARBA00022898"/>
    </source>
</evidence>
<sequence>MSMDEEQLQVVQNVYGVENWSAGYFDINSKGHLIARPAADDPRSLDLFELVNSLRDERKLHTPLLLRFPQILTNQLKKLATSYIQAIEEYGYQGRHFPVFPMKVNPRREVVEEFLKDSARFNVGLECGSKPELYAGLAQVQHPNSLLICNGFKDDSFIRLAMLGVEAGKNVVIVIEKLSELITTLNLADETGVMPMIGLRSKLYSRGSGKWASSGGDSAKFGLTTSELLDCVRLLKDRGRLSSLKLLHSHIGSQITEIKRVKMAMKEAARVYAKLRQLGTPIDTMDIGGGLGVDYDGSKTRFESSMNYTVQEFANDVVYTIKSVCDEENVPHPHLVTESGRMMTAYHAVLITSIRDEIETFADDKPEVTVDDDDPQVIVELKALCDGINRKNFTEFYHDALEHKDELHTQFNLGLISLEDRAKGEVLFWETCARALKEADGVKSPPEEFEDLRRILAAKYLCNFSLFRSVPDSWAIGQLFPIMPIHRLNEPLTDFATLVDVTCDSDGRIDKFVDLKDVREVLELHKWKPEEPYYLGIFLVGAYQEVMGSFHNLFGLPNEAHVVMDAEGRWHITKLIQGSKLGEMVAFARYDRAQLLANYKQQLEVRKQAGSLSDERLDQLALAYEAMISDTTYLSR</sequence>
<accession>A0A1C3EJD3</accession>
<evidence type="ECO:0000256" key="13">
    <source>
        <dbReference type="NCBIfam" id="TIGR01273"/>
    </source>
</evidence>
<dbReference type="GO" id="GO:0046872">
    <property type="term" value="F:metal ion binding"/>
    <property type="evidence" value="ECO:0007669"/>
    <property type="project" value="UniProtKB-KW"/>
</dbReference>
<comment type="caution">
    <text evidence="18">The sequence shown here is derived from an EMBL/GenBank/DDBJ whole genome shotgun (WGS) entry which is preliminary data.</text>
</comment>
<evidence type="ECO:0000259" key="17">
    <source>
        <dbReference type="Pfam" id="PF17810"/>
    </source>
</evidence>
<dbReference type="InterPro" id="IPR040634">
    <property type="entry name" value="Arg_decarb_HB"/>
</dbReference>
<evidence type="ECO:0000256" key="14">
    <source>
        <dbReference type="PIRSR" id="PIRSR001336-50"/>
    </source>
</evidence>
<evidence type="ECO:0000313" key="18">
    <source>
        <dbReference type="EMBL" id="ODA33351.1"/>
    </source>
</evidence>
<dbReference type="EC" id="4.1.1.19" evidence="5 13"/>
<dbReference type="EMBL" id="LYDR01000055">
    <property type="protein sequence ID" value="ODA33351.1"/>
    <property type="molecule type" value="Genomic_DNA"/>
</dbReference>
<dbReference type="OrthoDB" id="9802658at2"/>
<dbReference type="Pfam" id="PF02784">
    <property type="entry name" value="Orn_Arg_deC_N"/>
    <property type="match status" value="1"/>
</dbReference>
<evidence type="ECO:0000259" key="16">
    <source>
        <dbReference type="Pfam" id="PF02784"/>
    </source>
</evidence>
<keyword evidence="12" id="KW-0456">Lyase</keyword>
<keyword evidence="11" id="KW-0620">Polyamine biosynthesis</keyword>
<dbReference type="GO" id="GO:0008295">
    <property type="term" value="P:spermidine biosynthetic process"/>
    <property type="evidence" value="ECO:0007669"/>
    <property type="project" value="UniProtKB-UniRule"/>
</dbReference>
<feature type="modified residue" description="N6-(pyridoxal phosphate)lysine" evidence="14">
    <location>
        <position position="103"/>
    </location>
</feature>
<dbReference type="InterPro" id="IPR029066">
    <property type="entry name" value="PLP-binding_barrel"/>
</dbReference>
<evidence type="ECO:0000256" key="7">
    <source>
        <dbReference type="ARBA" id="ARBA00022793"/>
    </source>
</evidence>
<keyword evidence="10" id="KW-0745">Spermidine biosynthesis</keyword>
<dbReference type="InterPro" id="IPR002985">
    <property type="entry name" value="Arg_decrbxlase"/>
</dbReference>
<dbReference type="STRING" id="1841610.A6X21_18835"/>
<feature type="domain" description="Arginine decarboxylase helical bundle" evidence="17">
    <location>
        <begin position="371"/>
        <end position="452"/>
    </location>
</feature>
<dbReference type="Pfam" id="PF17810">
    <property type="entry name" value="Arg_decarb_HB"/>
    <property type="match status" value="1"/>
</dbReference>
<dbReference type="RefSeq" id="WP_068846907.1">
    <property type="nucleotide sequence ID" value="NZ_LYDR01000055.1"/>
</dbReference>
<evidence type="ECO:0000256" key="10">
    <source>
        <dbReference type="ARBA" id="ARBA00023066"/>
    </source>
</evidence>
<dbReference type="Gene3D" id="1.20.58.930">
    <property type="match status" value="1"/>
</dbReference>
<name>A0A1C3EJD3_9PLAN</name>
<evidence type="ECO:0000256" key="2">
    <source>
        <dbReference type="ARBA" id="ARBA00001946"/>
    </source>
</evidence>
<evidence type="ECO:0000256" key="12">
    <source>
        <dbReference type="ARBA" id="ARBA00023239"/>
    </source>
</evidence>
<keyword evidence="8" id="KW-0460">Magnesium</keyword>
<evidence type="ECO:0000256" key="6">
    <source>
        <dbReference type="ARBA" id="ARBA00022723"/>
    </source>
</evidence>
<comment type="cofactor">
    <cofactor evidence="2">
        <name>Mg(2+)</name>
        <dbReference type="ChEBI" id="CHEBI:18420"/>
    </cofactor>
</comment>
<reference evidence="18 19" key="1">
    <citation type="submission" date="2016-05" db="EMBL/GenBank/DDBJ databases">
        <title>Genomic and physiological characterization of Planctopirus sp. isolated from fresh water lake.</title>
        <authorList>
            <person name="Subhash Y."/>
            <person name="Ramana C."/>
        </authorList>
    </citation>
    <scope>NUCLEOTIDE SEQUENCE [LARGE SCALE GENOMIC DNA]</scope>
    <source>
        <strain evidence="18 19">JC280</strain>
    </source>
</reference>
<dbReference type="Proteomes" id="UP000094828">
    <property type="component" value="Unassembled WGS sequence"/>
</dbReference>